<dbReference type="Gene3D" id="1.10.10.10">
    <property type="entry name" value="Winged helix-like DNA-binding domain superfamily/Winged helix DNA-binding domain"/>
    <property type="match status" value="1"/>
</dbReference>
<dbReference type="Proteomes" id="UP000193307">
    <property type="component" value="Unassembled WGS sequence"/>
</dbReference>
<keyword evidence="3" id="KW-0804">Transcription</keyword>
<dbReference type="RefSeq" id="WP_085849533.1">
    <property type="nucleotide sequence ID" value="NZ_FNZV01000007.1"/>
</dbReference>
<keyword evidence="2" id="KW-0238">DNA-binding</keyword>
<dbReference type="SMART" id="SM00100">
    <property type="entry name" value="cNMP"/>
    <property type="match status" value="1"/>
</dbReference>
<evidence type="ECO:0000313" key="7">
    <source>
        <dbReference type="Proteomes" id="UP000193307"/>
    </source>
</evidence>
<organism evidence="6 7">
    <name type="scientific">Pacificibacter marinus</name>
    <dbReference type="NCBI Taxonomy" id="658057"/>
    <lineage>
        <taxon>Bacteria</taxon>
        <taxon>Pseudomonadati</taxon>
        <taxon>Pseudomonadota</taxon>
        <taxon>Alphaproteobacteria</taxon>
        <taxon>Rhodobacterales</taxon>
        <taxon>Roseobacteraceae</taxon>
        <taxon>Pacificibacter</taxon>
    </lineage>
</organism>
<dbReference type="InterPro" id="IPR036388">
    <property type="entry name" value="WH-like_DNA-bd_sf"/>
</dbReference>
<dbReference type="PROSITE" id="PS51063">
    <property type="entry name" value="HTH_CRP_2"/>
    <property type="match status" value="1"/>
</dbReference>
<feature type="domain" description="HTH crp-type" evidence="5">
    <location>
        <begin position="153"/>
        <end position="221"/>
    </location>
</feature>
<dbReference type="InterPro" id="IPR000595">
    <property type="entry name" value="cNMP-bd_dom"/>
</dbReference>
<dbReference type="CDD" id="cd00038">
    <property type="entry name" value="CAP_ED"/>
    <property type="match status" value="1"/>
</dbReference>
<dbReference type="AlphaFoldDB" id="A0A1Y5SXX9"/>
<dbReference type="GO" id="GO:0003700">
    <property type="term" value="F:DNA-binding transcription factor activity"/>
    <property type="evidence" value="ECO:0007669"/>
    <property type="project" value="TreeGrafter"/>
</dbReference>
<dbReference type="InterPro" id="IPR012318">
    <property type="entry name" value="HTH_CRP"/>
</dbReference>
<dbReference type="SUPFAM" id="SSF51206">
    <property type="entry name" value="cAMP-binding domain-like"/>
    <property type="match status" value="1"/>
</dbReference>
<evidence type="ECO:0000256" key="2">
    <source>
        <dbReference type="ARBA" id="ARBA00023125"/>
    </source>
</evidence>
<dbReference type="GO" id="GO:0005829">
    <property type="term" value="C:cytosol"/>
    <property type="evidence" value="ECO:0007669"/>
    <property type="project" value="TreeGrafter"/>
</dbReference>
<dbReference type="Pfam" id="PF13545">
    <property type="entry name" value="HTH_Crp_2"/>
    <property type="match status" value="1"/>
</dbReference>
<dbReference type="Gene3D" id="2.60.120.10">
    <property type="entry name" value="Jelly Rolls"/>
    <property type="match status" value="1"/>
</dbReference>
<gene>
    <name evidence="6" type="primary">aadR</name>
    <name evidence="6" type="ORF">PAM7971_02399</name>
</gene>
<reference evidence="6 7" key="1">
    <citation type="submission" date="2017-03" db="EMBL/GenBank/DDBJ databases">
        <authorList>
            <person name="Afonso C.L."/>
            <person name="Miller P.J."/>
            <person name="Scott M.A."/>
            <person name="Spackman E."/>
            <person name="Goraichik I."/>
            <person name="Dimitrov K.M."/>
            <person name="Suarez D.L."/>
            <person name="Swayne D.E."/>
        </authorList>
    </citation>
    <scope>NUCLEOTIDE SEQUENCE [LARGE SCALE GENOMIC DNA]</scope>
    <source>
        <strain evidence="6 7">CECT 7971</strain>
    </source>
</reference>
<protein>
    <submittedName>
        <fullName evidence="6">Transcriptional activatory protein AadR</fullName>
    </submittedName>
</protein>
<name>A0A1Y5SXX9_9RHOB</name>
<dbReference type="OrthoDB" id="667966at2"/>
<dbReference type="InterPro" id="IPR050397">
    <property type="entry name" value="Env_Response_Regulators"/>
</dbReference>
<proteinExistence type="predicted"/>
<feature type="domain" description="Cyclic nucleotide-binding" evidence="4">
    <location>
        <begin position="40"/>
        <end position="91"/>
    </location>
</feature>
<dbReference type="InterPro" id="IPR014710">
    <property type="entry name" value="RmlC-like_jellyroll"/>
</dbReference>
<evidence type="ECO:0000256" key="3">
    <source>
        <dbReference type="ARBA" id="ARBA00023163"/>
    </source>
</evidence>
<dbReference type="PANTHER" id="PTHR24567">
    <property type="entry name" value="CRP FAMILY TRANSCRIPTIONAL REGULATORY PROTEIN"/>
    <property type="match status" value="1"/>
</dbReference>
<accession>A0A1Y5SXX9</accession>
<dbReference type="PROSITE" id="PS50042">
    <property type="entry name" value="CNMP_BINDING_3"/>
    <property type="match status" value="1"/>
</dbReference>
<dbReference type="SUPFAM" id="SSF46785">
    <property type="entry name" value="Winged helix' DNA-binding domain"/>
    <property type="match status" value="1"/>
</dbReference>
<evidence type="ECO:0000313" key="6">
    <source>
        <dbReference type="EMBL" id="SLN49032.1"/>
    </source>
</evidence>
<dbReference type="GO" id="GO:0003677">
    <property type="term" value="F:DNA binding"/>
    <property type="evidence" value="ECO:0007669"/>
    <property type="project" value="UniProtKB-KW"/>
</dbReference>
<keyword evidence="7" id="KW-1185">Reference proteome</keyword>
<dbReference type="InterPro" id="IPR036390">
    <property type="entry name" value="WH_DNA-bd_sf"/>
</dbReference>
<dbReference type="EMBL" id="FWFW01000007">
    <property type="protein sequence ID" value="SLN49032.1"/>
    <property type="molecule type" value="Genomic_DNA"/>
</dbReference>
<dbReference type="SMART" id="SM00419">
    <property type="entry name" value="HTH_CRP"/>
    <property type="match status" value="1"/>
</dbReference>
<dbReference type="Pfam" id="PF00027">
    <property type="entry name" value="cNMP_binding"/>
    <property type="match status" value="1"/>
</dbReference>
<evidence type="ECO:0000259" key="5">
    <source>
        <dbReference type="PROSITE" id="PS51063"/>
    </source>
</evidence>
<evidence type="ECO:0000259" key="4">
    <source>
        <dbReference type="PROSITE" id="PS50042"/>
    </source>
</evidence>
<sequence>MFMHSKSEGSYVPATRVVRATKTSPLCENLSALFRKFPAERHYQPQNTILLHGDTADAVYRVISGTVRCCTIDEDGGRQIFSFQKKGDFIGMSDVDAWHFTAEAVDHVIVQSVPRASLEQELAMNFTLRMEMRYLINRLLIKREHQILSLISHKAPQRLLNFLREFATTRSSSGFTVLPMCRRDIADHLGMTTETTSRAFGVLKNSGAIEMTTPDKYRLLD</sequence>
<dbReference type="InterPro" id="IPR018490">
    <property type="entry name" value="cNMP-bd_dom_sf"/>
</dbReference>
<dbReference type="PRINTS" id="PR00034">
    <property type="entry name" value="HTHCRP"/>
</dbReference>
<keyword evidence="1" id="KW-0805">Transcription regulation</keyword>
<dbReference type="STRING" id="658057.SAMN04488032_10778"/>
<dbReference type="PANTHER" id="PTHR24567:SF28">
    <property type="entry name" value="LISTERIOLYSIN REGULATORY PROTEIN"/>
    <property type="match status" value="1"/>
</dbReference>
<evidence type="ECO:0000256" key="1">
    <source>
        <dbReference type="ARBA" id="ARBA00023015"/>
    </source>
</evidence>